<sequence length="536" mass="60013">MFKISGLLAAAAALVASPAMAADWYVAETEHFVIYSEDGQEETEDFARDLERLDEVLRIVSGVGNDDKYLPDSAKVTVFRYGETKDMATLAGEPGSGIGGFFIPRASGSYAFVPREANKRRARSNFRRREGLGLEPKAVLYHEYVHYFMFQHRNAPYPAWYREGFAEIFSTVEADGDEFVVGDVPTWRSIGIMALDIDVEAMMAPTRSNGGYNVARTYGHGWLLSSYLNFTPERRPQITEYVRLLATGTDRLEAAKQAFGDLDQLEKELNEYRRSAALIMRGRYINTEPPKVDIRRLGEDEEAVIDLMIESKVGVDEKEAARQLPKARKLVAQYPDSIPVLMAAAEVEFDNKNYDEADALAKKVQALDPKSSDALIQQGNVAFMQAYDNPEKMVEARKLFVAANQLEPDHPIPLYHYYLTFLLAGDEVDSGAEAALESAYEYAPFDPGVRVALAHMFLKQDRVDITSALLSPLIQQASGSKFARCLSSELEQAEEGEKAPLLERLMPEHPRADEDKDEDEDEDEFAGCGEEDEDED</sequence>
<gene>
    <name evidence="4" type="ORF">K3152_06165</name>
</gene>
<dbReference type="Gene3D" id="1.25.40.10">
    <property type="entry name" value="Tetratricopeptide repeat domain"/>
    <property type="match status" value="1"/>
</dbReference>
<feature type="compositionally biased region" description="Basic and acidic residues" evidence="2">
    <location>
        <begin position="495"/>
        <end position="514"/>
    </location>
</feature>
<accession>A0ABS7J0I3</accession>
<evidence type="ECO:0000256" key="2">
    <source>
        <dbReference type="SAM" id="MobiDB-lite"/>
    </source>
</evidence>
<protein>
    <recommendedName>
        <fullName evidence="6">Tetratricopeptide repeat protein</fullName>
    </recommendedName>
</protein>
<feature type="signal peptide" evidence="3">
    <location>
        <begin position="1"/>
        <end position="21"/>
    </location>
</feature>
<evidence type="ECO:0000313" key="4">
    <source>
        <dbReference type="EMBL" id="MBX7457825.1"/>
    </source>
</evidence>
<organism evidence="4 5">
    <name type="scientific">Qipengyuania polymorpha</name>
    <dbReference type="NCBI Taxonomy" id="2867234"/>
    <lineage>
        <taxon>Bacteria</taxon>
        <taxon>Pseudomonadati</taxon>
        <taxon>Pseudomonadota</taxon>
        <taxon>Alphaproteobacteria</taxon>
        <taxon>Sphingomonadales</taxon>
        <taxon>Erythrobacteraceae</taxon>
        <taxon>Qipengyuania</taxon>
    </lineage>
</organism>
<keyword evidence="5" id="KW-1185">Reference proteome</keyword>
<reference evidence="4 5" key="1">
    <citation type="submission" date="2021-08" db="EMBL/GenBank/DDBJ databases">
        <title>Comparative Genomics Analysis of the Genus Qipengyuania Reveals Extensive Genetic Diversity and Metabolic Versatility, Including the Description of Fifteen Novel Species.</title>
        <authorList>
            <person name="Liu Y."/>
        </authorList>
    </citation>
    <scope>NUCLEOTIDE SEQUENCE [LARGE SCALE GENOMIC DNA]</scope>
    <source>
        <strain evidence="4 5">1NDH17</strain>
    </source>
</reference>
<dbReference type="RefSeq" id="WP_221573248.1">
    <property type="nucleotide sequence ID" value="NZ_JAIGNK010000002.1"/>
</dbReference>
<feature type="chain" id="PRO_5047135855" description="Tetratricopeptide repeat protein" evidence="3">
    <location>
        <begin position="22"/>
        <end position="536"/>
    </location>
</feature>
<dbReference type="EMBL" id="JAIGNK010000002">
    <property type="protein sequence ID" value="MBX7457825.1"/>
    <property type="molecule type" value="Genomic_DNA"/>
</dbReference>
<proteinExistence type="predicted"/>
<evidence type="ECO:0000256" key="1">
    <source>
        <dbReference type="SAM" id="Coils"/>
    </source>
</evidence>
<comment type="caution">
    <text evidence="4">The sequence shown here is derived from an EMBL/GenBank/DDBJ whole genome shotgun (WGS) entry which is preliminary data.</text>
</comment>
<feature type="compositionally biased region" description="Acidic residues" evidence="2">
    <location>
        <begin position="515"/>
        <end position="536"/>
    </location>
</feature>
<dbReference type="SUPFAM" id="SSF48452">
    <property type="entry name" value="TPR-like"/>
    <property type="match status" value="1"/>
</dbReference>
<dbReference type="Proteomes" id="UP000783253">
    <property type="component" value="Unassembled WGS sequence"/>
</dbReference>
<feature type="region of interest" description="Disordered" evidence="2">
    <location>
        <begin position="493"/>
        <end position="536"/>
    </location>
</feature>
<name>A0ABS7J0I3_9SPHN</name>
<keyword evidence="3" id="KW-0732">Signal</keyword>
<evidence type="ECO:0008006" key="6">
    <source>
        <dbReference type="Google" id="ProtNLM"/>
    </source>
</evidence>
<keyword evidence="1" id="KW-0175">Coiled coil</keyword>
<dbReference type="InterPro" id="IPR011990">
    <property type="entry name" value="TPR-like_helical_dom_sf"/>
</dbReference>
<evidence type="ECO:0000313" key="5">
    <source>
        <dbReference type="Proteomes" id="UP000783253"/>
    </source>
</evidence>
<evidence type="ECO:0000256" key="3">
    <source>
        <dbReference type="SAM" id="SignalP"/>
    </source>
</evidence>
<feature type="coiled-coil region" evidence="1">
    <location>
        <begin position="255"/>
        <end position="282"/>
    </location>
</feature>